<feature type="domain" description="ABC transporter" evidence="4">
    <location>
        <begin position="319"/>
        <end position="536"/>
    </location>
</feature>
<dbReference type="SMART" id="SM00382">
    <property type="entry name" value="AAA"/>
    <property type="match status" value="2"/>
</dbReference>
<dbReference type="Pfam" id="PF00005">
    <property type="entry name" value="ABC_tran"/>
    <property type="match status" value="2"/>
</dbReference>
<dbReference type="GO" id="GO:0016491">
    <property type="term" value="F:oxidoreductase activity"/>
    <property type="evidence" value="ECO:0007669"/>
    <property type="project" value="UniProtKB-ARBA"/>
</dbReference>
<dbReference type="GO" id="GO:0016887">
    <property type="term" value="F:ATP hydrolysis activity"/>
    <property type="evidence" value="ECO:0007669"/>
    <property type="project" value="InterPro"/>
</dbReference>
<dbReference type="SUPFAM" id="SSF54862">
    <property type="entry name" value="4Fe-4S ferredoxins"/>
    <property type="match status" value="1"/>
</dbReference>
<name>A0A8T3URU3_9ARCH</name>
<keyword evidence="2" id="KW-0067">ATP-binding</keyword>
<dbReference type="GO" id="GO:0005524">
    <property type="term" value="F:ATP binding"/>
    <property type="evidence" value="ECO:0007669"/>
    <property type="project" value="UniProtKB-KW"/>
</dbReference>
<evidence type="ECO:0000256" key="2">
    <source>
        <dbReference type="ARBA" id="ARBA00022840"/>
    </source>
</evidence>
<evidence type="ECO:0000313" key="7">
    <source>
        <dbReference type="Proteomes" id="UP000718571"/>
    </source>
</evidence>
<proteinExistence type="predicted"/>
<accession>A0A8T3URU3</accession>
<comment type="caution">
    <text evidence="6">The sequence shown here is derived from an EMBL/GenBank/DDBJ whole genome shotgun (WGS) entry which is preliminary data.</text>
</comment>
<organism evidence="6 7">
    <name type="scientific">Candidatus Acidifodinimicrobium mancum</name>
    <dbReference type="NCBI Taxonomy" id="2898728"/>
    <lineage>
        <taxon>Archaea</taxon>
        <taxon>Candidatus Parvarchaeota</taxon>
        <taxon>Candidatus Acidifodinimicrobiaceae</taxon>
        <taxon>Candidatus Acidifodinimicrobium</taxon>
    </lineage>
</organism>
<dbReference type="NCBIfam" id="NF009945">
    <property type="entry name" value="PRK13409.1"/>
    <property type="match status" value="1"/>
</dbReference>
<protein>
    <submittedName>
        <fullName evidence="6">Ribosome biogenesis/translation initiation ATPase RLI</fullName>
    </submittedName>
</protein>
<dbReference type="PROSITE" id="PS50893">
    <property type="entry name" value="ABC_TRANSPORTER_2"/>
    <property type="match status" value="2"/>
</dbReference>
<evidence type="ECO:0000259" key="5">
    <source>
        <dbReference type="PROSITE" id="PS51379"/>
    </source>
</evidence>
<evidence type="ECO:0000259" key="4">
    <source>
        <dbReference type="PROSITE" id="PS50893"/>
    </source>
</evidence>
<dbReference type="Gene3D" id="3.40.50.300">
    <property type="entry name" value="P-loop containing nucleotide triphosphate hydrolases"/>
    <property type="match status" value="2"/>
</dbReference>
<dbReference type="EMBL" id="JADFAR010000026">
    <property type="protein sequence ID" value="MBE5728652.1"/>
    <property type="molecule type" value="Genomic_DNA"/>
</dbReference>
<dbReference type="PANTHER" id="PTHR19248">
    <property type="entry name" value="ATP-BINDING TRANSPORT PROTEIN-RELATED"/>
    <property type="match status" value="1"/>
</dbReference>
<evidence type="ECO:0000256" key="3">
    <source>
        <dbReference type="SAM" id="MobiDB-lite"/>
    </source>
</evidence>
<feature type="region of interest" description="Disordered" evidence="3">
    <location>
        <begin position="542"/>
        <end position="572"/>
    </location>
</feature>
<dbReference type="InterPro" id="IPR013283">
    <property type="entry name" value="RLI1"/>
</dbReference>
<dbReference type="PRINTS" id="PR01868">
    <property type="entry name" value="ABCEFAMILY"/>
</dbReference>
<feature type="domain" description="4Fe-4S ferredoxin-type" evidence="5">
    <location>
        <begin position="42"/>
        <end position="71"/>
    </location>
</feature>
<feature type="compositionally biased region" description="Basic and acidic residues" evidence="3">
    <location>
        <begin position="559"/>
        <end position="572"/>
    </location>
</feature>
<dbReference type="InterPro" id="IPR017900">
    <property type="entry name" value="4Fe4S_Fe_S_CS"/>
</dbReference>
<feature type="domain" description="ABC transporter" evidence="4">
    <location>
        <begin position="66"/>
        <end position="296"/>
    </location>
</feature>
<dbReference type="InterPro" id="IPR027417">
    <property type="entry name" value="P-loop_NTPase"/>
</dbReference>
<evidence type="ECO:0000256" key="1">
    <source>
        <dbReference type="ARBA" id="ARBA00022741"/>
    </source>
</evidence>
<reference evidence="6 7" key="1">
    <citation type="submission" date="2020-09" db="EMBL/GenBank/DDBJ databases">
        <title>Genomic characterization of a novel Parvarchaeota family in acid mine drainage sediments.</title>
        <authorList>
            <person name="Luo Z.-H."/>
        </authorList>
    </citation>
    <scope>NUCLEOTIDE SEQUENCE [LARGE SCALE GENOMIC DNA]</scope>
    <source>
        <strain evidence="6">MAS1_bins.189</strain>
    </source>
</reference>
<keyword evidence="1" id="KW-0547">Nucleotide-binding</keyword>
<dbReference type="PROSITE" id="PS00198">
    <property type="entry name" value="4FE4S_FER_1"/>
    <property type="match status" value="1"/>
</dbReference>
<sequence>MKIVTIKEKECQAPEACDYICAQVCPRVREGALGTVYKRENKKAAIDENLCIACGICVNRCPYDAIRVINLPDELNKELVFQYGINSFRTYNIVSPVEGKVIGILGRNGIGKTTNINLISNTLKPNFGDLLKGADEKEIVRRFRGKEIQPYLEKLYSGSIKISKKEQSLSFAGKVRDVVKKNRYNLIPDETMERDISSLSGGQTQLVAISATLDDDADVYIFDEPMNYLDIYQRLRIASIIKEKLKDKTTIIVEHDLVMLDYLTDFVQIMYGSESNYGIVSHLMQTRAGINNYLEGYLPSENMKFRDYEIKIKGNVPDGSLEPLVSWPSFNAEVGQFVLSADQSTVYRGEIVGIIGENGLGKTTFAKAITGLVETDNGRLDLGIKVSYKPQFIEAYDAIVNDMLTAIRSDFLSNEAFSGIMKKLGIDRVLNKNIKNLSGGELQKLAVFSTLMRDADIYLFDEPSANLDLEDRLETINIIGSFIKVNKKAAIVIDHDLMLINAVSTRVALFDGIPNRSGYIKGISRTDDAINGLLKKVNITMRKDPDSGRPRINSPNSRLDIEQKKSGKLFET</sequence>
<dbReference type="InterPro" id="IPR017896">
    <property type="entry name" value="4Fe4S_Fe-S-bd"/>
</dbReference>
<dbReference type="Proteomes" id="UP000718571">
    <property type="component" value="Unassembled WGS sequence"/>
</dbReference>
<dbReference type="InterPro" id="IPR003439">
    <property type="entry name" value="ABC_transporter-like_ATP-bd"/>
</dbReference>
<dbReference type="AlphaFoldDB" id="A0A8T3URU3"/>
<dbReference type="SUPFAM" id="SSF52540">
    <property type="entry name" value="P-loop containing nucleoside triphosphate hydrolases"/>
    <property type="match status" value="2"/>
</dbReference>
<gene>
    <name evidence="6" type="ORF">IHE51_02215</name>
</gene>
<dbReference type="PROSITE" id="PS51379">
    <property type="entry name" value="4FE4S_FER_2"/>
    <property type="match status" value="1"/>
</dbReference>
<evidence type="ECO:0000313" key="6">
    <source>
        <dbReference type="EMBL" id="MBE5728652.1"/>
    </source>
</evidence>
<dbReference type="InterPro" id="IPR003593">
    <property type="entry name" value="AAA+_ATPase"/>
</dbReference>
<dbReference type="Pfam" id="PF00037">
    <property type="entry name" value="Fer4"/>
    <property type="match status" value="1"/>
</dbReference>